<evidence type="ECO:0000313" key="1">
    <source>
        <dbReference type="EMBL" id="KFB98313.1"/>
    </source>
</evidence>
<feature type="non-terminal residue" evidence="1">
    <location>
        <position position="533"/>
    </location>
</feature>
<dbReference type="EMBL" id="JMTB01000126">
    <property type="protein sequence ID" value="KFB98313.1"/>
    <property type="molecule type" value="Genomic_DNA"/>
</dbReference>
<keyword evidence="2" id="KW-1185">Reference proteome</keyword>
<dbReference type="Proteomes" id="UP000028630">
    <property type="component" value="Unassembled WGS sequence"/>
</dbReference>
<dbReference type="OrthoDB" id="6053567at2"/>
<sequence>MTIAALYQSGYATGPVDPSSFQRIEVGSQSIGIAVTNPATNITTTITTYDTSKLYLGSNSGTTPIYSPSPTGSGPFVDAKIAEVSGGGTFNMNASGAVNASVKNTTYIDVTDGTANWNSVNAVGFAGDAAGIDSSAFDPRTITASNFTFAGNFTVTLADGSTVQKTVNNLDDLKNYNTWLQQQVAAKNFGSGSAAQNAYNSAFNKAYIVTNYQYTLTPPSIPADDPAMIPAGERIVMRANGANAIAQISSTGGINIGSAGGAMSAIVLKAKNGGTAINDGIINVTGQNVKVFDADSGGHIINNGVESRTNSTNVVDTITGAGTTLENYGTVNMGGTTVNGGWTSKWLEISNNATATNNGAVNIGTTIDGNVSGNPNIINVTTGGAFINAGADGSANGYAGVIYLGREASVNTSSDPVSRGGDDVVHTGYTGIRGASDSTVKNDGQIIIGTGMQNSNAIVATGTNVNVTVGKDGVITDNGNYPVAAGNAPLRNAAIYSNATSGTVNNDGTINLNGANGAGLYTYGGGIASSSGT</sequence>
<evidence type="ECO:0000313" key="2">
    <source>
        <dbReference type="Proteomes" id="UP000028630"/>
    </source>
</evidence>
<gene>
    <name evidence="1" type="ORF">GTGU_04564</name>
</gene>
<organism evidence="1 2">
    <name type="scientific">Trabulsiella guamensis ATCC 49490</name>
    <dbReference type="NCBI Taxonomy" id="1005994"/>
    <lineage>
        <taxon>Bacteria</taxon>
        <taxon>Pseudomonadati</taxon>
        <taxon>Pseudomonadota</taxon>
        <taxon>Gammaproteobacteria</taxon>
        <taxon>Enterobacterales</taxon>
        <taxon>Enterobacteriaceae</taxon>
        <taxon>Trabulsiella</taxon>
    </lineage>
</organism>
<dbReference type="eggNOG" id="COG2911">
    <property type="taxonomic scope" value="Bacteria"/>
</dbReference>
<comment type="caution">
    <text evidence="1">The sequence shown here is derived from an EMBL/GenBank/DDBJ whole genome shotgun (WGS) entry which is preliminary data.</text>
</comment>
<accession>A0A084ZLG9</accession>
<reference evidence="2" key="1">
    <citation type="submission" date="2014-05" db="EMBL/GenBank/DDBJ databases">
        <title>ATOL: Assembling a taxonomically balanced genome-scale reconstruction of the evolutionary history of the Enterobacteriaceae.</title>
        <authorList>
            <person name="Plunkett G. III"/>
            <person name="Neeno-Eckwall E.C."/>
            <person name="Glasner J.D."/>
            <person name="Perna N.T."/>
        </authorList>
    </citation>
    <scope>NUCLEOTIDE SEQUENCE [LARGE SCALE GENOMIC DNA]</scope>
    <source>
        <strain evidence="2">ATCC 49490</strain>
    </source>
</reference>
<protein>
    <submittedName>
        <fullName evidence="1">Uncharacterized protein</fullName>
    </submittedName>
</protein>
<proteinExistence type="predicted"/>
<name>A0A084ZLG9_9ENTR</name>
<dbReference type="AlphaFoldDB" id="A0A084ZLG9"/>